<dbReference type="EMBL" id="SRYA01000001">
    <property type="protein sequence ID" value="TGY98251.1"/>
    <property type="molecule type" value="Genomic_DNA"/>
</dbReference>
<evidence type="ECO:0000313" key="1">
    <source>
        <dbReference type="EMBL" id="TGY98251.1"/>
    </source>
</evidence>
<protein>
    <submittedName>
        <fullName evidence="1">Adenylosuccinate lyase</fullName>
        <ecNumber evidence="1">4.3.2.2</ecNumber>
    </submittedName>
</protein>
<reference evidence="1" key="1">
    <citation type="submission" date="2019-04" db="EMBL/GenBank/DDBJ databases">
        <title>Microbes associate with the intestines of laboratory mice.</title>
        <authorList>
            <person name="Navarre W."/>
            <person name="Wong E."/>
            <person name="Huang K."/>
            <person name="Tropini C."/>
            <person name="Ng K."/>
            <person name="Yu B."/>
        </authorList>
    </citation>
    <scope>NUCLEOTIDE SEQUENCE</scope>
    <source>
        <strain evidence="1">NM01_1-7b</strain>
    </source>
</reference>
<comment type="caution">
    <text evidence="1">The sequence shown here is derived from an EMBL/GenBank/DDBJ whole genome shotgun (WGS) entry which is preliminary data.</text>
</comment>
<name>A0AC61S206_9FIRM</name>
<keyword evidence="2" id="KW-1185">Reference proteome</keyword>
<dbReference type="EC" id="4.3.2.2" evidence="1"/>
<sequence length="483" mass="54588">MATDRYNSPLSERYASKEMQYIFSPDMKFRTWRKLWIALAETEMELGLSENGKPVITQEQIEELKAHAEDINYEVAREREKLVRHDVMSHVYAYGQQCPKAAGIIHLGATSCYVGDNTDIIVMDKALKLVQKKLVNVIAELAKFADTYKELPTLAFTHFQPAQPTTVGKRATLWLQEFLMDLEDLEYVMGSLKLLGSKGTTGTQASFQELFAGDQETIDKIDPMIAEKMGFKECYAVSGQTYSRKVDTRVLNILAGIAASAHKMSNDIRLLQHLKEVEEPFEKNQIGSSAMAYKRNPMRSERIASLARYVMVDALNPAITSATQWFERTLDDSANKRLSVPEGFLAVDGILDLCLNVVDGLVVYEKVIRKHMMAELPFMATENIMMDAVKNGGNRQEMHEKIRQLSMEAGRNVKEEGKDNNLLELIAADPAFNLTLEELKCSMEPSKYVGRAPLQVEKFLEQAVRPMLEERKEMLGVTAEIHV</sequence>
<gene>
    <name evidence="1" type="ORF">E5329_00235</name>
</gene>
<organism evidence="1 2">
    <name type="scientific">Petralouisia muris</name>
    <dbReference type="NCBI Taxonomy" id="3032872"/>
    <lineage>
        <taxon>Bacteria</taxon>
        <taxon>Bacillati</taxon>
        <taxon>Bacillota</taxon>
        <taxon>Clostridia</taxon>
        <taxon>Lachnospirales</taxon>
        <taxon>Lachnospiraceae</taxon>
        <taxon>Petralouisia</taxon>
    </lineage>
</organism>
<keyword evidence="1" id="KW-0456">Lyase</keyword>
<proteinExistence type="predicted"/>
<dbReference type="Proteomes" id="UP000304953">
    <property type="component" value="Unassembled WGS sequence"/>
</dbReference>
<accession>A0AC61S206</accession>
<evidence type="ECO:0000313" key="2">
    <source>
        <dbReference type="Proteomes" id="UP000304953"/>
    </source>
</evidence>